<proteinExistence type="predicted"/>
<dbReference type="EMBL" id="JACHNE010000001">
    <property type="protein sequence ID" value="MBB5800065.1"/>
    <property type="molecule type" value="Genomic_DNA"/>
</dbReference>
<dbReference type="Proteomes" id="UP000590647">
    <property type="component" value="Unassembled WGS sequence"/>
</dbReference>
<reference evidence="1 2" key="1">
    <citation type="submission" date="2020-08" db="EMBL/GenBank/DDBJ databases">
        <title>Sequencing the genomes of 1000 actinobacteria strains.</title>
        <authorList>
            <person name="Klenk H.-P."/>
        </authorList>
    </citation>
    <scope>NUCLEOTIDE SEQUENCE [LARGE SCALE GENOMIC DNA]</scope>
    <source>
        <strain evidence="1 2">DSM 40084</strain>
    </source>
</reference>
<sequence length="29" mass="2952">MGGIAVLQGKDTAHRLIEGAHMDQSASTG</sequence>
<dbReference type="AlphaFoldDB" id="A0A7W9LXQ1"/>
<evidence type="ECO:0000313" key="1">
    <source>
        <dbReference type="EMBL" id="MBB5800065.1"/>
    </source>
</evidence>
<evidence type="ECO:0000313" key="2">
    <source>
        <dbReference type="Proteomes" id="UP000590647"/>
    </source>
</evidence>
<name>A0A7W9LXQ1_9ACTN</name>
<organism evidence="1 2">
    <name type="scientific">Streptomyces caelestis</name>
    <dbReference type="NCBI Taxonomy" id="36816"/>
    <lineage>
        <taxon>Bacteria</taxon>
        <taxon>Bacillati</taxon>
        <taxon>Actinomycetota</taxon>
        <taxon>Actinomycetes</taxon>
        <taxon>Kitasatosporales</taxon>
        <taxon>Streptomycetaceae</taxon>
        <taxon>Streptomyces</taxon>
    </lineage>
</organism>
<comment type="caution">
    <text evidence="1">The sequence shown here is derived from an EMBL/GenBank/DDBJ whole genome shotgun (WGS) entry which is preliminary data.</text>
</comment>
<protein>
    <submittedName>
        <fullName evidence="1">Uncharacterized protein</fullName>
    </submittedName>
</protein>
<accession>A0A7W9LXQ1</accession>
<gene>
    <name evidence="1" type="ORF">HDA41_008029</name>
</gene>
<keyword evidence="2" id="KW-1185">Reference proteome</keyword>